<feature type="signal peptide" evidence="6">
    <location>
        <begin position="1"/>
        <end position="31"/>
    </location>
</feature>
<keyword evidence="5" id="KW-0119">Carbohydrate metabolism</keyword>
<evidence type="ECO:0000256" key="6">
    <source>
        <dbReference type="SAM" id="SignalP"/>
    </source>
</evidence>
<comment type="caution">
    <text evidence="7">The sequence shown here is derived from an EMBL/GenBank/DDBJ whole genome shotgun (WGS) entry which is preliminary data.</text>
</comment>
<keyword evidence="4" id="KW-0460">Magnesium</keyword>
<dbReference type="AlphaFoldDB" id="A0A3S2UP29"/>
<dbReference type="Pfam" id="PF04794">
    <property type="entry name" value="YdjC"/>
    <property type="match status" value="1"/>
</dbReference>
<dbReference type="PROSITE" id="PS51318">
    <property type="entry name" value="TAT"/>
    <property type="match status" value="1"/>
</dbReference>
<evidence type="ECO:0000313" key="8">
    <source>
        <dbReference type="Proteomes" id="UP000282837"/>
    </source>
</evidence>
<dbReference type="PANTHER" id="PTHR31609">
    <property type="entry name" value="YDJC DEACETYLASE FAMILY MEMBER"/>
    <property type="match status" value="1"/>
</dbReference>
<dbReference type="GO" id="GO:0019213">
    <property type="term" value="F:deacetylase activity"/>
    <property type="evidence" value="ECO:0007669"/>
    <property type="project" value="TreeGrafter"/>
</dbReference>
<evidence type="ECO:0000256" key="5">
    <source>
        <dbReference type="ARBA" id="ARBA00023277"/>
    </source>
</evidence>
<evidence type="ECO:0000256" key="3">
    <source>
        <dbReference type="ARBA" id="ARBA00022801"/>
    </source>
</evidence>
<dbReference type="InterPro" id="IPR011330">
    <property type="entry name" value="Glyco_hydro/deAcase_b/a-brl"/>
</dbReference>
<dbReference type="Gene3D" id="3.20.20.370">
    <property type="entry name" value="Glycoside hydrolase/deacetylase"/>
    <property type="match status" value="2"/>
</dbReference>
<dbReference type="PANTHER" id="PTHR31609:SF1">
    <property type="entry name" value="CARBOHYDRATE DEACETYLASE"/>
    <property type="match status" value="1"/>
</dbReference>
<protein>
    <submittedName>
        <fullName evidence="7">ChbG/HpnK family deacetylase</fullName>
    </submittedName>
</protein>
<proteinExistence type="predicted"/>
<feature type="chain" id="PRO_5018549021" evidence="6">
    <location>
        <begin position="32"/>
        <end position="360"/>
    </location>
</feature>
<dbReference type="EMBL" id="SACO01000019">
    <property type="protein sequence ID" value="RVU03218.1"/>
    <property type="molecule type" value="Genomic_DNA"/>
</dbReference>
<dbReference type="InterPro" id="IPR006311">
    <property type="entry name" value="TAT_signal"/>
</dbReference>
<comment type="cofactor">
    <cofactor evidence="1">
        <name>Mg(2+)</name>
        <dbReference type="ChEBI" id="CHEBI:18420"/>
    </cofactor>
</comment>
<accession>A0A3S2UP29</accession>
<name>A0A3S2UP29_9SPHN</name>
<dbReference type="GO" id="GO:0005975">
    <property type="term" value="P:carbohydrate metabolic process"/>
    <property type="evidence" value="ECO:0007669"/>
    <property type="project" value="InterPro"/>
</dbReference>
<dbReference type="GO" id="GO:0046872">
    <property type="term" value="F:metal ion binding"/>
    <property type="evidence" value="ECO:0007669"/>
    <property type="project" value="UniProtKB-KW"/>
</dbReference>
<dbReference type="GO" id="GO:0016787">
    <property type="term" value="F:hydrolase activity"/>
    <property type="evidence" value="ECO:0007669"/>
    <property type="project" value="UniProtKB-KW"/>
</dbReference>
<sequence>MTKTITMSRRQWLAFSGAAAASLALGPIANAATRHRKIVIRVDDVGHSPVHNIGTFEAIDGGMVTSVDIMLDSPGTVDALERLKAYPWLSLGWHVHMWGAPILPASRVPSLVDKGGEFDGRFRTDLARASDVVAEEAVAELRAQLQRCQRILGRVPDTGKLADNGTPWGRAMNAVNAEAGIVSGYATVQPTGAKVLAKIRAAQAKGEEWAKYYNAKGAPEVPAQPQWAHAKILQLDGTEAYIDVLTDSETELELHYDPVLYYTQDRAGILTLPEDVIAVQAWHPGYVDYYVYRQGERANRARARQFTVNRTQDVAALRDPRLKDWIRRNGIELVNQRDALFGSREFQNHLRAIGSDLAIG</sequence>
<evidence type="ECO:0000256" key="1">
    <source>
        <dbReference type="ARBA" id="ARBA00001946"/>
    </source>
</evidence>
<keyword evidence="3" id="KW-0378">Hydrolase</keyword>
<keyword evidence="6" id="KW-0732">Signal</keyword>
<evidence type="ECO:0000256" key="2">
    <source>
        <dbReference type="ARBA" id="ARBA00022723"/>
    </source>
</evidence>
<evidence type="ECO:0000256" key="4">
    <source>
        <dbReference type="ARBA" id="ARBA00022842"/>
    </source>
</evidence>
<dbReference type="OrthoDB" id="9774177at2"/>
<dbReference type="Proteomes" id="UP000282837">
    <property type="component" value="Unassembled WGS sequence"/>
</dbReference>
<evidence type="ECO:0000313" key="7">
    <source>
        <dbReference type="EMBL" id="RVU03218.1"/>
    </source>
</evidence>
<reference evidence="7 8" key="1">
    <citation type="submission" date="2019-01" db="EMBL/GenBank/DDBJ databases">
        <authorList>
            <person name="Chen W.-M."/>
        </authorList>
    </citation>
    <scope>NUCLEOTIDE SEQUENCE [LARGE SCALE GENOMIC DNA]</scope>
    <source>
        <strain evidence="7 8">FSY-9</strain>
    </source>
</reference>
<gene>
    <name evidence="7" type="ORF">EOE18_16925</name>
</gene>
<organism evidence="7 8">
    <name type="scientific">Novosphingobium umbonatum</name>
    <dbReference type="NCBI Taxonomy" id="1908524"/>
    <lineage>
        <taxon>Bacteria</taxon>
        <taxon>Pseudomonadati</taxon>
        <taxon>Pseudomonadota</taxon>
        <taxon>Alphaproteobacteria</taxon>
        <taxon>Sphingomonadales</taxon>
        <taxon>Sphingomonadaceae</taxon>
        <taxon>Novosphingobium</taxon>
    </lineage>
</organism>
<keyword evidence="2" id="KW-0479">Metal-binding</keyword>
<dbReference type="InterPro" id="IPR006879">
    <property type="entry name" value="YdjC-like"/>
</dbReference>
<dbReference type="SUPFAM" id="SSF88713">
    <property type="entry name" value="Glycoside hydrolase/deacetylase"/>
    <property type="match status" value="1"/>
</dbReference>
<keyword evidence="8" id="KW-1185">Reference proteome</keyword>
<dbReference type="RefSeq" id="WP_127711709.1">
    <property type="nucleotide sequence ID" value="NZ_SACO01000019.1"/>
</dbReference>